<dbReference type="GeneID" id="20283571"/>
<proteinExistence type="predicted"/>
<accession>A0A075CDX0</accession>
<sequence>MARQNSAAKTTAKSKTDPATEKPKDDTLPDSTDDASPTAPETPATKPRPMPATEKPKDDTLPDSTDDASPTAPETPATKPDSASDEVEGVFVRATVERRCRAGFCFDKEGQGFADGVLSDEQLEALESDPLLKVERCTFSGNQEGE</sequence>
<keyword evidence="3" id="KW-1185">Reference proteome</keyword>
<reference evidence="2 3" key="1">
    <citation type="submission" date="2013-07" db="EMBL/GenBank/DDBJ databases">
        <authorList>
            <person name="Chung I.-Y."/>
            <person name="Cho Y.-H."/>
        </authorList>
    </citation>
    <scope>NUCLEOTIDE SEQUENCE [LARGE SCALE GENOMIC DNA]</scope>
</reference>
<dbReference type="EMBL" id="KF475786">
    <property type="protein sequence ID" value="AGZ17228.1"/>
    <property type="molecule type" value="Genomic_DNA"/>
</dbReference>
<feature type="compositionally biased region" description="Polar residues" evidence="1">
    <location>
        <begin position="1"/>
        <end position="13"/>
    </location>
</feature>
<evidence type="ECO:0000256" key="1">
    <source>
        <dbReference type="SAM" id="MobiDB-lite"/>
    </source>
</evidence>
<name>A0A075CDX0_9CAUD</name>
<dbReference type="RefSeq" id="YP_009055261.1">
    <property type="nucleotide sequence ID" value="NC_024782.1"/>
</dbReference>
<dbReference type="Proteomes" id="UP000028560">
    <property type="component" value="Segment"/>
</dbReference>
<protein>
    <recommendedName>
        <fullName evidence="4">Mu-like prophage FluMu N-terminal domain-containing protein</fullName>
    </recommendedName>
</protein>
<gene>
    <name evidence="2" type="ORF">MP48_0036</name>
</gene>
<dbReference type="SUPFAM" id="SSF160059">
    <property type="entry name" value="PriA/YqbF domain"/>
    <property type="match status" value="1"/>
</dbReference>
<feature type="compositionally biased region" description="Basic and acidic residues" evidence="1">
    <location>
        <begin position="14"/>
        <end position="27"/>
    </location>
</feature>
<dbReference type="Gene3D" id="3.40.5.80">
    <property type="match status" value="1"/>
</dbReference>
<dbReference type="KEGG" id="vg:20283571"/>
<dbReference type="OrthoDB" id="19039at10239"/>
<evidence type="ECO:0008006" key="4">
    <source>
        <dbReference type="Google" id="ProtNLM"/>
    </source>
</evidence>
<evidence type="ECO:0000313" key="2">
    <source>
        <dbReference type="EMBL" id="AGZ17228.1"/>
    </source>
</evidence>
<feature type="region of interest" description="Disordered" evidence="1">
    <location>
        <begin position="1"/>
        <end position="87"/>
    </location>
</feature>
<evidence type="ECO:0000313" key="3">
    <source>
        <dbReference type="Proteomes" id="UP000028560"/>
    </source>
</evidence>
<organism evidence="2 3">
    <name type="scientific">Pseudomonas phage MP48</name>
    <dbReference type="NCBI Taxonomy" id="1391190"/>
    <lineage>
        <taxon>Viruses</taxon>
        <taxon>Duplodnaviria</taxon>
        <taxon>Heunggongvirae</taxon>
        <taxon>Uroviricota</taxon>
        <taxon>Caudoviricetes</taxon>
        <taxon>Casadabanvirus</taxon>
        <taxon>Casadabanvirus MP48</taxon>
    </lineage>
</organism>